<dbReference type="Gene3D" id="1.10.760.10">
    <property type="entry name" value="Cytochrome c-like domain"/>
    <property type="match status" value="2"/>
</dbReference>
<dbReference type="InterPro" id="IPR009056">
    <property type="entry name" value="Cyt_c-like_dom"/>
</dbReference>
<keyword evidence="10" id="KW-1185">Reference proteome</keyword>
<feature type="domain" description="Cytochrome c" evidence="8">
    <location>
        <begin position="12"/>
        <end position="102"/>
    </location>
</feature>
<evidence type="ECO:0000256" key="7">
    <source>
        <dbReference type="SAM" id="SignalP"/>
    </source>
</evidence>
<keyword evidence="7" id="KW-0732">Signal</keyword>
<evidence type="ECO:0000313" key="10">
    <source>
        <dbReference type="Proteomes" id="UP001595962"/>
    </source>
</evidence>
<protein>
    <submittedName>
        <fullName evidence="9">C-type cytochrome</fullName>
    </submittedName>
</protein>
<keyword evidence="4" id="KW-0249">Electron transport</keyword>
<evidence type="ECO:0000256" key="2">
    <source>
        <dbReference type="ARBA" id="ARBA00022617"/>
    </source>
</evidence>
<evidence type="ECO:0000256" key="1">
    <source>
        <dbReference type="ARBA" id="ARBA00022448"/>
    </source>
</evidence>
<evidence type="ECO:0000256" key="3">
    <source>
        <dbReference type="ARBA" id="ARBA00022723"/>
    </source>
</evidence>
<keyword evidence="2 6" id="KW-0349">Heme</keyword>
<evidence type="ECO:0000259" key="8">
    <source>
        <dbReference type="PROSITE" id="PS51007"/>
    </source>
</evidence>
<dbReference type="PANTHER" id="PTHR33751">
    <property type="entry name" value="CBB3-TYPE CYTOCHROME C OXIDASE SUBUNIT FIXP"/>
    <property type="match status" value="1"/>
</dbReference>
<reference evidence="10" key="1">
    <citation type="journal article" date="2019" name="Int. J. Syst. Evol. Microbiol.">
        <title>The Global Catalogue of Microorganisms (GCM) 10K type strain sequencing project: providing services to taxonomists for standard genome sequencing and annotation.</title>
        <authorList>
            <consortium name="The Broad Institute Genomics Platform"/>
            <consortium name="The Broad Institute Genome Sequencing Center for Infectious Disease"/>
            <person name="Wu L."/>
            <person name="Ma J."/>
        </authorList>
    </citation>
    <scope>NUCLEOTIDE SEQUENCE [LARGE SCALE GENOMIC DNA]</scope>
    <source>
        <strain evidence="10">DT28</strain>
    </source>
</reference>
<keyword evidence="1" id="KW-0813">Transport</keyword>
<sequence length="205" mass="22181">MKRLVLLIGALFSYGLAAETFQANAQYCLVCHGSNAQGNAAIQAPNLTVLPEWYLQAQLHSFQAGWRGDHAKDNYSKEMMAVAKSMEPKDVDMALAFIKGLQPVAAVAETSGDIAKGRSLYQSCQSCHGAEAQGNETMKAPPLAGQHAWYLSRQLESFRAGERGVNAADQQGALMRQMALGLSSSQDVQDVVAYISSINQQKDNQ</sequence>
<keyword evidence="5 6" id="KW-0408">Iron</keyword>
<dbReference type="SUPFAM" id="SSF46626">
    <property type="entry name" value="Cytochrome c"/>
    <property type="match status" value="2"/>
</dbReference>
<dbReference type="InterPro" id="IPR036909">
    <property type="entry name" value="Cyt_c-like_dom_sf"/>
</dbReference>
<dbReference type="EMBL" id="JBHSGB010000010">
    <property type="protein sequence ID" value="MFC4655610.1"/>
    <property type="molecule type" value="Genomic_DNA"/>
</dbReference>
<dbReference type="Pfam" id="PF00034">
    <property type="entry name" value="Cytochrom_C"/>
    <property type="match status" value="2"/>
</dbReference>
<feature type="domain" description="Cytochrome c" evidence="8">
    <location>
        <begin position="112"/>
        <end position="199"/>
    </location>
</feature>
<comment type="caution">
    <text evidence="9">The sequence shown here is derived from an EMBL/GenBank/DDBJ whole genome shotgun (WGS) entry which is preliminary data.</text>
</comment>
<dbReference type="PANTHER" id="PTHR33751:SF9">
    <property type="entry name" value="CYTOCHROME C4"/>
    <property type="match status" value="1"/>
</dbReference>
<feature type="chain" id="PRO_5046045673" evidence="7">
    <location>
        <begin position="18"/>
        <end position="205"/>
    </location>
</feature>
<proteinExistence type="predicted"/>
<name>A0ABV9JN32_9GAMM</name>
<gene>
    <name evidence="9" type="ORF">ACFO3I_11350</name>
</gene>
<dbReference type="InterPro" id="IPR050597">
    <property type="entry name" value="Cytochrome_c_Oxidase_Subunit"/>
</dbReference>
<accession>A0ABV9JN32</accession>
<dbReference type="Proteomes" id="UP001595962">
    <property type="component" value="Unassembled WGS sequence"/>
</dbReference>
<keyword evidence="3 6" id="KW-0479">Metal-binding</keyword>
<evidence type="ECO:0000256" key="6">
    <source>
        <dbReference type="PROSITE-ProRule" id="PRU00433"/>
    </source>
</evidence>
<dbReference type="PROSITE" id="PS51007">
    <property type="entry name" value="CYTC"/>
    <property type="match status" value="2"/>
</dbReference>
<feature type="signal peptide" evidence="7">
    <location>
        <begin position="1"/>
        <end position="17"/>
    </location>
</feature>
<evidence type="ECO:0000256" key="4">
    <source>
        <dbReference type="ARBA" id="ARBA00022982"/>
    </source>
</evidence>
<evidence type="ECO:0000256" key="5">
    <source>
        <dbReference type="ARBA" id="ARBA00023004"/>
    </source>
</evidence>
<organism evidence="9 10">
    <name type="scientific">Rheinheimera marina</name>
    <dbReference type="NCBI Taxonomy" id="1774958"/>
    <lineage>
        <taxon>Bacteria</taxon>
        <taxon>Pseudomonadati</taxon>
        <taxon>Pseudomonadota</taxon>
        <taxon>Gammaproteobacteria</taxon>
        <taxon>Chromatiales</taxon>
        <taxon>Chromatiaceae</taxon>
        <taxon>Rheinheimera</taxon>
    </lineage>
</organism>
<evidence type="ECO:0000313" key="9">
    <source>
        <dbReference type="EMBL" id="MFC4655610.1"/>
    </source>
</evidence>
<dbReference type="RefSeq" id="WP_377334102.1">
    <property type="nucleotide sequence ID" value="NZ_JBHSGB010000010.1"/>
</dbReference>